<keyword evidence="2" id="KW-1185">Reference proteome</keyword>
<name>A0ABV5JHS5_9RHOB</name>
<comment type="caution">
    <text evidence="1">The sequence shown here is derived from an EMBL/GenBank/DDBJ whole genome shotgun (WGS) entry which is preliminary data.</text>
</comment>
<gene>
    <name evidence="1" type="ORF">ACFFUT_14625</name>
</gene>
<protein>
    <submittedName>
        <fullName evidence="1">Uncharacterized protein</fullName>
    </submittedName>
</protein>
<sequence>MKGKKTDAALKCFTKYTDKIIGYERQVMKRIYATAAIAFMAGYLVNDVVQVLGLGVQPAQASVAGMNYRLLSRDPDFIEAVLQVVDGACRVNDGAETVYC</sequence>
<evidence type="ECO:0000313" key="1">
    <source>
        <dbReference type="EMBL" id="MFB9233023.1"/>
    </source>
</evidence>
<dbReference type="Proteomes" id="UP001589683">
    <property type="component" value="Unassembled WGS sequence"/>
</dbReference>
<proteinExistence type="predicted"/>
<evidence type="ECO:0000313" key="2">
    <source>
        <dbReference type="Proteomes" id="UP001589683"/>
    </source>
</evidence>
<organism evidence="1 2">
    <name type="scientific">Pseudohalocynthiibacter aestuariivivens</name>
    <dbReference type="NCBI Taxonomy" id="1591409"/>
    <lineage>
        <taxon>Bacteria</taxon>
        <taxon>Pseudomonadati</taxon>
        <taxon>Pseudomonadota</taxon>
        <taxon>Alphaproteobacteria</taxon>
        <taxon>Rhodobacterales</taxon>
        <taxon>Paracoccaceae</taxon>
        <taxon>Pseudohalocynthiibacter</taxon>
    </lineage>
</organism>
<reference evidence="1 2" key="1">
    <citation type="submission" date="2024-09" db="EMBL/GenBank/DDBJ databases">
        <authorList>
            <person name="Sun Q."/>
            <person name="Mori K."/>
        </authorList>
    </citation>
    <scope>NUCLEOTIDE SEQUENCE [LARGE SCALE GENOMIC DNA]</scope>
    <source>
        <strain evidence="1 2">CECT 8726</strain>
    </source>
</reference>
<dbReference type="RefSeq" id="WP_213889105.1">
    <property type="nucleotide sequence ID" value="NZ_JAGFNU010000006.1"/>
</dbReference>
<dbReference type="EMBL" id="JBHMEA010000048">
    <property type="protein sequence ID" value="MFB9233023.1"/>
    <property type="molecule type" value="Genomic_DNA"/>
</dbReference>
<accession>A0ABV5JHS5</accession>